<sequence>MRMTKSLIVTVMEISLAVLWINQHNLLGFYLRQLLLNA</sequence>
<dbReference type="AlphaFoldDB" id="A0A0E9VL45"/>
<keyword evidence="1" id="KW-1133">Transmembrane helix</keyword>
<feature type="transmembrane region" description="Helical" evidence="1">
    <location>
        <begin position="7"/>
        <end position="31"/>
    </location>
</feature>
<reference evidence="2" key="1">
    <citation type="submission" date="2014-11" db="EMBL/GenBank/DDBJ databases">
        <authorList>
            <person name="Amaro Gonzalez C."/>
        </authorList>
    </citation>
    <scope>NUCLEOTIDE SEQUENCE</scope>
</reference>
<keyword evidence="1" id="KW-0812">Transmembrane</keyword>
<proteinExistence type="predicted"/>
<organism evidence="2">
    <name type="scientific">Anguilla anguilla</name>
    <name type="common">European freshwater eel</name>
    <name type="synonym">Muraena anguilla</name>
    <dbReference type="NCBI Taxonomy" id="7936"/>
    <lineage>
        <taxon>Eukaryota</taxon>
        <taxon>Metazoa</taxon>
        <taxon>Chordata</taxon>
        <taxon>Craniata</taxon>
        <taxon>Vertebrata</taxon>
        <taxon>Euteleostomi</taxon>
        <taxon>Actinopterygii</taxon>
        <taxon>Neopterygii</taxon>
        <taxon>Teleostei</taxon>
        <taxon>Anguilliformes</taxon>
        <taxon>Anguillidae</taxon>
        <taxon>Anguilla</taxon>
    </lineage>
</organism>
<reference evidence="2" key="2">
    <citation type="journal article" date="2015" name="Fish Shellfish Immunol.">
        <title>Early steps in the European eel (Anguilla anguilla)-Vibrio vulnificus interaction in the gills: Role of the RtxA13 toxin.</title>
        <authorList>
            <person name="Callol A."/>
            <person name="Pajuelo D."/>
            <person name="Ebbesson L."/>
            <person name="Teles M."/>
            <person name="MacKenzie S."/>
            <person name="Amaro C."/>
        </authorList>
    </citation>
    <scope>NUCLEOTIDE SEQUENCE</scope>
</reference>
<name>A0A0E9VL45_ANGAN</name>
<accession>A0A0E9VL45</accession>
<protein>
    <submittedName>
        <fullName evidence="2">Uncharacterized protein</fullName>
    </submittedName>
</protein>
<dbReference type="EMBL" id="GBXM01030427">
    <property type="protein sequence ID" value="JAH78150.1"/>
    <property type="molecule type" value="Transcribed_RNA"/>
</dbReference>
<keyword evidence="1" id="KW-0472">Membrane</keyword>
<evidence type="ECO:0000313" key="2">
    <source>
        <dbReference type="EMBL" id="JAH78150.1"/>
    </source>
</evidence>
<evidence type="ECO:0000256" key="1">
    <source>
        <dbReference type="SAM" id="Phobius"/>
    </source>
</evidence>